<keyword evidence="2 10" id="KW-0444">Lipid biosynthesis</keyword>
<accession>A0A2J7QVS3</accession>
<feature type="region of interest" description="Disordered" evidence="11">
    <location>
        <begin position="273"/>
        <end position="321"/>
    </location>
</feature>
<dbReference type="GO" id="GO:0009922">
    <property type="term" value="F:fatty acid elongase activity"/>
    <property type="evidence" value="ECO:0007669"/>
    <property type="project" value="UniProtKB-EC"/>
</dbReference>
<dbReference type="GO" id="GO:0034626">
    <property type="term" value="P:fatty acid elongation, polyunsaturated fatty acid"/>
    <property type="evidence" value="ECO:0007669"/>
    <property type="project" value="TreeGrafter"/>
</dbReference>
<evidence type="ECO:0000256" key="6">
    <source>
        <dbReference type="ARBA" id="ARBA00022989"/>
    </source>
</evidence>
<dbReference type="InterPro" id="IPR002076">
    <property type="entry name" value="ELO_fam"/>
</dbReference>
<dbReference type="FunCoup" id="A0A2J7QVS3">
    <property type="interactions" value="203"/>
</dbReference>
<dbReference type="GO" id="GO:0034625">
    <property type="term" value="P:fatty acid elongation, monounsaturated fatty acid"/>
    <property type="evidence" value="ECO:0007669"/>
    <property type="project" value="TreeGrafter"/>
</dbReference>
<protein>
    <recommendedName>
        <fullName evidence="10">Elongation of very long chain fatty acids protein</fullName>
        <ecNumber evidence="10">2.3.1.199</ecNumber>
    </recommendedName>
    <alternativeName>
        <fullName evidence="10">Very-long-chain 3-oxoacyl-CoA synthase</fullName>
    </alternativeName>
</protein>
<evidence type="ECO:0000256" key="9">
    <source>
        <dbReference type="ARBA" id="ARBA00023160"/>
    </source>
</evidence>
<evidence type="ECO:0000256" key="3">
    <source>
        <dbReference type="ARBA" id="ARBA00022679"/>
    </source>
</evidence>
<gene>
    <name evidence="12" type="ORF">B7P43_G13116</name>
</gene>
<feature type="transmembrane region" description="Helical" evidence="10">
    <location>
        <begin position="32"/>
        <end position="51"/>
    </location>
</feature>
<comment type="catalytic activity">
    <reaction evidence="10">
        <text>a very-long-chain acyl-CoA + malonyl-CoA + H(+) = a very-long-chain 3-oxoacyl-CoA + CO2 + CoA</text>
        <dbReference type="Rhea" id="RHEA:32727"/>
        <dbReference type="ChEBI" id="CHEBI:15378"/>
        <dbReference type="ChEBI" id="CHEBI:16526"/>
        <dbReference type="ChEBI" id="CHEBI:57287"/>
        <dbReference type="ChEBI" id="CHEBI:57384"/>
        <dbReference type="ChEBI" id="CHEBI:90725"/>
        <dbReference type="ChEBI" id="CHEBI:90736"/>
        <dbReference type="EC" id="2.3.1.199"/>
    </reaction>
</comment>
<organism evidence="12 13">
    <name type="scientific">Cryptotermes secundus</name>
    <dbReference type="NCBI Taxonomy" id="105785"/>
    <lineage>
        <taxon>Eukaryota</taxon>
        <taxon>Metazoa</taxon>
        <taxon>Ecdysozoa</taxon>
        <taxon>Arthropoda</taxon>
        <taxon>Hexapoda</taxon>
        <taxon>Insecta</taxon>
        <taxon>Pterygota</taxon>
        <taxon>Neoptera</taxon>
        <taxon>Polyneoptera</taxon>
        <taxon>Dictyoptera</taxon>
        <taxon>Blattodea</taxon>
        <taxon>Blattoidea</taxon>
        <taxon>Termitoidae</taxon>
        <taxon>Kalotermitidae</taxon>
        <taxon>Cryptotermitinae</taxon>
        <taxon>Cryptotermes</taxon>
    </lineage>
</organism>
<feature type="transmembrane region" description="Helical" evidence="10">
    <location>
        <begin position="63"/>
        <end position="83"/>
    </location>
</feature>
<feature type="compositionally biased region" description="Low complexity" evidence="11">
    <location>
        <begin position="276"/>
        <end position="293"/>
    </location>
</feature>
<proteinExistence type="inferred from homology"/>
<evidence type="ECO:0000256" key="10">
    <source>
        <dbReference type="RuleBase" id="RU361115"/>
    </source>
</evidence>
<evidence type="ECO:0000313" key="12">
    <source>
        <dbReference type="EMBL" id="PNF32683.1"/>
    </source>
</evidence>
<keyword evidence="6 10" id="KW-1133">Transmembrane helix</keyword>
<dbReference type="EMBL" id="NEVH01009772">
    <property type="protein sequence ID" value="PNF32683.1"/>
    <property type="molecule type" value="Genomic_DNA"/>
</dbReference>
<dbReference type="PANTHER" id="PTHR11157:SF69">
    <property type="entry name" value="ELONGATION OF VERY LONG CHAIN FATTY ACIDS PROTEIN 7"/>
    <property type="match status" value="1"/>
</dbReference>
<dbReference type="STRING" id="105785.A0A2J7QVS3"/>
<dbReference type="Pfam" id="PF01151">
    <property type="entry name" value="ELO"/>
    <property type="match status" value="1"/>
</dbReference>
<dbReference type="OrthoDB" id="434092at2759"/>
<evidence type="ECO:0000256" key="11">
    <source>
        <dbReference type="SAM" id="MobiDB-lite"/>
    </source>
</evidence>
<dbReference type="PANTHER" id="PTHR11157">
    <property type="entry name" value="FATTY ACID ACYL TRANSFERASE-RELATED"/>
    <property type="match status" value="1"/>
</dbReference>
<evidence type="ECO:0000256" key="1">
    <source>
        <dbReference type="ARBA" id="ARBA00004141"/>
    </source>
</evidence>
<dbReference type="GO" id="GO:0019367">
    <property type="term" value="P:fatty acid elongation, saturated fatty acid"/>
    <property type="evidence" value="ECO:0007669"/>
    <property type="project" value="TreeGrafter"/>
</dbReference>
<evidence type="ECO:0000256" key="8">
    <source>
        <dbReference type="ARBA" id="ARBA00023136"/>
    </source>
</evidence>
<name>A0A2J7QVS3_9NEOP</name>
<dbReference type="InParanoid" id="A0A2J7QVS3"/>
<dbReference type="GO" id="GO:0030148">
    <property type="term" value="P:sphingolipid biosynthetic process"/>
    <property type="evidence" value="ECO:0007669"/>
    <property type="project" value="TreeGrafter"/>
</dbReference>
<reference evidence="12 13" key="1">
    <citation type="submission" date="2017-12" db="EMBL/GenBank/DDBJ databases">
        <title>Hemimetabolous genomes reveal molecular basis of termite eusociality.</title>
        <authorList>
            <person name="Harrison M.C."/>
            <person name="Jongepier E."/>
            <person name="Robertson H.M."/>
            <person name="Arning N."/>
            <person name="Bitard-Feildel T."/>
            <person name="Chao H."/>
            <person name="Childers C.P."/>
            <person name="Dinh H."/>
            <person name="Doddapaneni H."/>
            <person name="Dugan S."/>
            <person name="Gowin J."/>
            <person name="Greiner C."/>
            <person name="Han Y."/>
            <person name="Hu H."/>
            <person name="Hughes D.S.T."/>
            <person name="Huylmans A.-K."/>
            <person name="Kemena C."/>
            <person name="Kremer L.P.M."/>
            <person name="Lee S.L."/>
            <person name="Lopez-Ezquerra A."/>
            <person name="Mallet L."/>
            <person name="Monroy-Kuhn J.M."/>
            <person name="Moser A."/>
            <person name="Murali S.C."/>
            <person name="Muzny D.M."/>
            <person name="Otani S."/>
            <person name="Piulachs M.-D."/>
            <person name="Poelchau M."/>
            <person name="Qu J."/>
            <person name="Schaub F."/>
            <person name="Wada-Katsumata A."/>
            <person name="Worley K.C."/>
            <person name="Xie Q."/>
            <person name="Ylla G."/>
            <person name="Poulsen M."/>
            <person name="Gibbs R.A."/>
            <person name="Schal C."/>
            <person name="Richards S."/>
            <person name="Belles X."/>
            <person name="Korb J."/>
            <person name="Bornberg-Bauer E."/>
        </authorList>
    </citation>
    <scope>NUCLEOTIDE SEQUENCE [LARGE SCALE GENOMIC DNA]</scope>
    <source>
        <tissue evidence="12">Whole body</tissue>
    </source>
</reference>
<dbReference type="EC" id="2.3.1.199" evidence="10"/>
<keyword evidence="9 10" id="KW-0275">Fatty acid biosynthesis</keyword>
<evidence type="ECO:0000256" key="4">
    <source>
        <dbReference type="ARBA" id="ARBA00022692"/>
    </source>
</evidence>
<evidence type="ECO:0000256" key="7">
    <source>
        <dbReference type="ARBA" id="ARBA00023098"/>
    </source>
</evidence>
<comment type="caution">
    <text evidence="12">The sequence shown here is derived from an EMBL/GenBank/DDBJ whole genome shotgun (WGS) entry which is preliminary data.</text>
</comment>
<dbReference type="AlphaFoldDB" id="A0A2J7QVS3"/>
<feature type="transmembrane region" description="Helical" evidence="10">
    <location>
        <begin position="205"/>
        <end position="223"/>
    </location>
</feature>
<comment type="similarity">
    <text evidence="10">Belongs to the ELO family.</text>
</comment>
<dbReference type="Proteomes" id="UP000235965">
    <property type="component" value="Unassembled WGS sequence"/>
</dbReference>
<keyword evidence="7 10" id="KW-0443">Lipid metabolism</keyword>
<keyword evidence="4 10" id="KW-0812">Transmembrane</keyword>
<evidence type="ECO:0000313" key="13">
    <source>
        <dbReference type="Proteomes" id="UP000235965"/>
    </source>
</evidence>
<keyword evidence="3 10" id="KW-0808">Transferase</keyword>
<feature type="transmembrane region" description="Helical" evidence="10">
    <location>
        <begin position="235"/>
        <end position="254"/>
    </location>
</feature>
<keyword evidence="8 10" id="KW-0472">Membrane</keyword>
<evidence type="ECO:0000256" key="2">
    <source>
        <dbReference type="ARBA" id="ARBA00022516"/>
    </source>
</evidence>
<dbReference type="GO" id="GO:0042761">
    <property type="term" value="P:very long-chain fatty acid biosynthetic process"/>
    <property type="evidence" value="ECO:0007669"/>
    <property type="project" value="TreeGrafter"/>
</dbReference>
<keyword evidence="13" id="KW-1185">Reference proteome</keyword>
<keyword evidence="5 10" id="KW-0276">Fatty acid metabolism</keyword>
<comment type="subcellular location">
    <subcellularLocation>
        <location evidence="1">Membrane</location>
        <topology evidence="1">Multi-pass membrane protein</topology>
    </subcellularLocation>
</comment>
<feature type="transmembrane region" description="Helical" evidence="10">
    <location>
        <begin position="171"/>
        <end position="193"/>
    </location>
</feature>
<sequence>MAQLVRTLIDGYRDIMNNKSDPRVNDWPLMSSPFPTLAICLSYAYFVKVLGPRIMDNRKPMNLRGVLIVYNFLQVIFSAWIFYESLAAGWLFHYSYRCQPVDYSNSPRALRMARGCWWYYVSKFTELFDTIFFVLRKKNDHISTLHVIHHGIMPMSVWFGVKFTPGGHSTFFGMLNTFVHIIMYAYYLFAALGPRFQKYLWWKKYLTLLQMVQFVLVMIHAFQLLFIDCNYPKAFVWWIGLHAVMFYFLFSDFYKQAYKKKAQRRQAAIEEAETLKQQNQQQKQNGHSGSNGSAFYQQHEAPPTSYTTEPRHRAFVNGTTK</sequence>
<dbReference type="GO" id="GO:0005789">
    <property type="term" value="C:endoplasmic reticulum membrane"/>
    <property type="evidence" value="ECO:0007669"/>
    <property type="project" value="TreeGrafter"/>
</dbReference>
<evidence type="ECO:0000256" key="5">
    <source>
        <dbReference type="ARBA" id="ARBA00022832"/>
    </source>
</evidence>